<feature type="region of interest" description="Disordered" evidence="3">
    <location>
        <begin position="144"/>
        <end position="215"/>
    </location>
</feature>
<organism evidence="4 5">
    <name type="scientific">Acinonyx jubatus</name>
    <name type="common">Cheetah</name>
    <dbReference type="NCBI Taxonomy" id="32536"/>
    <lineage>
        <taxon>Eukaryota</taxon>
        <taxon>Metazoa</taxon>
        <taxon>Chordata</taxon>
        <taxon>Craniata</taxon>
        <taxon>Vertebrata</taxon>
        <taxon>Euteleostomi</taxon>
        <taxon>Mammalia</taxon>
        <taxon>Eutheria</taxon>
        <taxon>Laurasiatheria</taxon>
        <taxon>Carnivora</taxon>
        <taxon>Feliformia</taxon>
        <taxon>Felidae</taxon>
        <taxon>Felinae</taxon>
        <taxon>Acinonyx</taxon>
    </lineage>
</organism>
<feature type="region of interest" description="Disordered" evidence="3">
    <location>
        <begin position="443"/>
        <end position="464"/>
    </location>
</feature>
<feature type="region of interest" description="Disordered" evidence="3">
    <location>
        <begin position="229"/>
        <end position="271"/>
    </location>
</feature>
<feature type="region of interest" description="Disordered" evidence="3">
    <location>
        <begin position="522"/>
        <end position="647"/>
    </location>
</feature>
<feature type="compositionally biased region" description="Basic and acidic residues" evidence="3">
    <location>
        <begin position="561"/>
        <end position="588"/>
    </location>
</feature>
<keyword evidence="1 2" id="KW-0175">Coiled coil</keyword>
<feature type="region of interest" description="Disordered" evidence="3">
    <location>
        <begin position="321"/>
        <end position="354"/>
    </location>
</feature>
<evidence type="ECO:0000313" key="4">
    <source>
        <dbReference type="Proteomes" id="UP001652583"/>
    </source>
</evidence>
<reference evidence="5" key="1">
    <citation type="submission" date="2025-08" db="UniProtKB">
        <authorList>
            <consortium name="RefSeq"/>
        </authorList>
    </citation>
    <scope>IDENTIFICATION</scope>
    <source>
        <tissue evidence="5">Blood</tissue>
    </source>
</reference>
<evidence type="ECO:0000256" key="3">
    <source>
        <dbReference type="SAM" id="MobiDB-lite"/>
    </source>
</evidence>
<accession>A0ABM3P004</accession>
<sequence length="791" mass="85241">MHSTDKAVAEFGTRGAGVPDCLLFGAQKYLSLLTQMPGLVSMETVAATAPSGTPATMASCPDSDNSWVLAGSEHPLPQGLPVETLGPESRTDPEPEKAPQAPRSHFEAAADELAGAVNGEETPFQTESPQCGPVLPEKTEAKGVLEGDGCATKPPGLGDMVVQRDLEEAPVVAGPEDTRDTQDLEGHSPPQSLPSSPNAGRASEDRPGGLGQGPSLCLSLRSPHCLLPTGSPAWPVEEAHRSSSEDDTDADVEAEGLRRRRGREPSTPRPVAALRVEGQARGEGAGGEPGLSPNMCLLGALVLLGLGILLFCGGLSEFDSGPTEEAQPQAFPDTGSDAEDGLGQPLQASAPPDRVPSLQSMALLLDKLAKENQDIRLLQAQLQAQKEELQSLVRQPRELEEENARLRGALRRGEAAQRTLESELQRLRAGCVRGPDGVCVPWSRGSLGSGVSGEREPGPGLPEQQERLEAEAQALRRELERQRRLLGAVRQDLEQSLSGAGRGDLAELGRRLAQQLQGLEKWGQHPGVGANASGAGHRGPRSQSPREWSGKEKQRGGQGDRSAEPRRHKKEGSGRERKNWGGEGREMAEGWGEGKPQGAEWGSRKDTRRQGPEEPPRRSGSPHPPEGQQHPQREEGASDGRGHPARAPAPWAELLRRKYRAPQGCSGVRECARQEGLAFGAELAPVRRQELASLLTTYLARLPWAGQLTQELPLSPAYFGEDGIFRHDRLRFRDFVDALEDSLEEVAVRQTGDDDEVDDFEGFIFSHFFGDKALKKRSGKKDRHFRSPRRG</sequence>
<name>A0ABM3P004_ACIJB</name>
<dbReference type="InterPro" id="IPR051990">
    <property type="entry name" value="CCPG1/PBIP1"/>
</dbReference>
<proteinExistence type="predicted"/>
<feature type="coiled-coil region" evidence="2">
    <location>
        <begin position="465"/>
        <end position="496"/>
    </location>
</feature>
<gene>
    <name evidence="5" type="primary">PBXIP1</name>
</gene>
<protein>
    <submittedName>
        <fullName evidence="5">Pre-B-cell leukemia transcription factor-interacting protein 1 isoform X1</fullName>
    </submittedName>
</protein>
<dbReference type="PANTHER" id="PTHR28638:SF1">
    <property type="entry name" value="PRE-B-CELL LEUKEMIA TRANSCRIPTION FACTOR-INTERACTING PROTEIN 1"/>
    <property type="match status" value="1"/>
</dbReference>
<evidence type="ECO:0000256" key="2">
    <source>
        <dbReference type="SAM" id="Coils"/>
    </source>
</evidence>
<dbReference type="Proteomes" id="UP001652583">
    <property type="component" value="Chromosome E4"/>
</dbReference>
<feature type="compositionally biased region" description="Basic and acidic residues" evidence="3">
    <location>
        <begin position="176"/>
        <end position="186"/>
    </location>
</feature>
<feature type="compositionally biased region" description="Basic and acidic residues" evidence="3">
    <location>
        <begin position="631"/>
        <end position="642"/>
    </location>
</feature>
<evidence type="ECO:0000313" key="5">
    <source>
        <dbReference type="RefSeq" id="XP_053065007.1"/>
    </source>
</evidence>
<dbReference type="RefSeq" id="XP_053065007.1">
    <property type="nucleotide sequence ID" value="XM_053209032.1"/>
</dbReference>
<dbReference type="PANTHER" id="PTHR28638">
    <property type="entry name" value="CELL CYCLE PROGRESSION PROTEIN 1"/>
    <property type="match status" value="1"/>
</dbReference>
<evidence type="ECO:0000256" key="1">
    <source>
        <dbReference type="ARBA" id="ARBA00023054"/>
    </source>
</evidence>
<feature type="compositionally biased region" description="Acidic residues" evidence="3">
    <location>
        <begin position="245"/>
        <end position="254"/>
    </location>
</feature>
<feature type="coiled-coil region" evidence="2">
    <location>
        <begin position="361"/>
        <end position="402"/>
    </location>
</feature>
<keyword evidence="4" id="KW-1185">Reference proteome</keyword>
<dbReference type="GeneID" id="106988396"/>
<feature type="compositionally biased region" description="Polar residues" evidence="3">
    <location>
        <begin position="189"/>
        <end position="198"/>
    </location>
</feature>
<feature type="region of interest" description="Disordered" evidence="3">
    <location>
        <begin position="72"/>
        <end position="109"/>
    </location>
</feature>
<feature type="compositionally biased region" description="Basic and acidic residues" evidence="3">
    <location>
        <begin position="602"/>
        <end position="617"/>
    </location>
</feature>